<protein>
    <submittedName>
        <fullName evidence="2">NPL4 family protein</fullName>
    </submittedName>
</protein>
<dbReference type="PROSITE" id="PS50053">
    <property type="entry name" value="UBIQUITIN_2"/>
    <property type="match status" value="1"/>
</dbReference>
<dbReference type="OrthoDB" id="10251089at2759"/>
<dbReference type="AlphaFoldDB" id="D2UZ40"/>
<dbReference type="eggNOG" id="KOG2834">
    <property type="taxonomic scope" value="Eukaryota"/>
</dbReference>
<dbReference type="KEGG" id="ngr:NAEGRDRAFT_77887"/>
<dbReference type="EMBL" id="GG738846">
    <property type="protein sequence ID" value="EFC50085.1"/>
    <property type="molecule type" value="Genomic_DNA"/>
</dbReference>
<dbReference type="InterPro" id="IPR024682">
    <property type="entry name" value="Npl4_Ub-like_dom"/>
</dbReference>
<evidence type="ECO:0000313" key="2">
    <source>
        <dbReference type="EMBL" id="EFC50085.1"/>
    </source>
</evidence>
<dbReference type="RefSeq" id="XP_002682829.1">
    <property type="nucleotide sequence ID" value="XM_002682783.1"/>
</dbReference>
<sequence>MLLIRARGKDGTFRLELSADQTVLDIKKLIEKETSIPHSSISVTKFREKTPLKNTDTVQGSQLKHGDMIEFVYDTTQHKSKQEVEEEKKSQLRDSEDLDNLGLRERKKHWTLSEYLDLVNQVKITIKHQKYAICSTAYLDQLVGQSFQQFLLQTRFQFQRFAFLYGETKEGKKPQPTEEEKKKATKDENINVDDDYLDVYIKVLFEPKQDSTPEGFKQVEDTVFNDRADTLASMLGMKKVGWIFSHDGQREYPLLGPEIIKAAEYQSKYGPSFVTITACPNEIGEIQFEAYQVSKQCVELWEKGLLSENPENLEFLIAKKQVEIERKMTNDIDALLLVSNVAIAPHKSSFQVGFPPRNRPGNEMFQNMVELKSVLLERRSQKFVQRVSDFDLLLFLTDYLSLSSDFPGLCEAVLSQNNSQATIFEELINAYCGIN</sequence>
<dbReference type="InterPro" id="IPR000626">
    <property type="entry name" value="Ubiquitin-like_dom"/>
</dbReference>
<dbReference type="SUPFAM" id="SSF54236">
    <property type="entry name" value="Ubiquitin-like"/>
    <property type="match status" value="1"/>
</dbReference>
<dbReference type="InterPro" id="IPR016563">
    <property type="entry name" value="Npl4"/>
</dbReference>
<keyword evidence="3" id="KW-1185">Reference proteome</keyword>
<dbReference type="InParanoid" id="D2UZ40"/>
<evidence type="ECO:0000259" key="1">
    <source>
        <dbReference type="PROSITE" id="PS50053"/>
    </source>
</evidence>
<feature type="domain" description="Ubiquitin-like" evidence="1">
    <location>
        <begin position="1"/>
        <end position="72"/>
    </location>
</feature>
<dbReference type="InterPro" id="IPR007717">
    <property type="entry name" value="NPL4_C"/>
</dbReference>
<dbReference type="VEuPathDB" id="AmoebaDB:NAEGRDRAFT_77887"/>
<accession>D2UZ40</accession>
<dbReference type="InterPro" id="IPR029071">
    <property type="entry name" value="Ubiquitin-like_domsf"/>
</dbReference>
<dbReference type="Pfam" id="PF11543">
    <property type="entry name" value="UN_NPL4"/>
    <property type="match status" value="1"/>
</dbReference>
<dbReference type="Gene3D" id="3.10.20.90">
    <property type="entry name" value="Phosphatidylinositol 3-kinase Catalytic Subunit, Chain A, domain 1"/>
    <property type="match status" value="1"/>
</dbReference>
<dbReference type="CDD" id="cd17055">
    <property type="entry name" value="Ubl_AtNPL4_like"/>
    <property type="match status" value="1"/>
</dbReference>
<dbReference type="OMA" id="DYTMSTA"/>
<dbReference type="Pfam" id="PF05021">
    <property type="entry name" value="NPL4"/>
    <property type="match status" value="1"/>
</dbReference>
<dbReference type="GO" id="GO:0006511">
    <property type="term" value="P:ubiquitin-dependent protein catabolic process"/>
    <property type="evidence" value="ECO:0007669"/>
    <property type="project" value="InterPro"/>
</dbReference>
<gene>
    <name evidence="2" type="ORF">NAEGRDRAFT_77887</name>
</gene>
<reference evidence="2 3" key="1">
    <citation type="journal article" date="2010" name="Cell">
        <title>The genome of Naegleria gruberi illuminates early eukaryotic versatility.</title>
        <authorList>
            <person name="Fritz-Laylin L.K."/>
            <person name="Prochnik S.E."/>
            <person name="Ginger M.L."/>
            <person name="Dacks J.B."/>
            <person name="Carpenter M.L."/>
            <person name="Field M.C."/>
            <person name="Kuo A."/>
            <person name="Paredez A."/>
            <person name="Chapman J."/>
            <person name="Pham J."/>
            <person name="Shu S."/>
            <person name="Neupane R."/>
            <person name="Cipriano M."/>
            <person name="Mancuso J."/>
            <person name="Tu H."/>
            <person name="Salamov A."/>
            <person name="Lindquist E."/>
            <person name="Shapiro H."/>
            <person name="Lucas S."/>
            <person name="Grigoriev I.V."/>
            <person name="Cande W.Z."/>
            <person name="Fulton C."/>
            <person name="Rokhsar D.S."/>
            <person name="Dawson S.C."/>
        </authorList>
    </citation>
    <scope>NUCLEOTIDE SEQUENCE [LARGE SCALE GENOMIC DNA]</scope>
    <source>
        <strain evidence="2 3">NEG-M</strain>
    </source>
</reference>
<dbReference type="PANTHER" id="PTHR12710:SF0">
    <property type="entry name" value="NUCLEAR PROTEIN LOCALIZATION PROTEIN 4 HOMOLOG"/>
    <property type="match status" value="1"/>
</dbReference>
<dbReference type="Proteomes" id="UP000006671">
    <property type="component" value="Unassembled WGS sequence"/>
</dbReference>
<dbReference type="STRING" id="5762.D2UZ40"/>
<dbReference type="PANTHER" id="PTHR12710">
    <property type="entry name" value="NUCLEAR PROTEIN LOCALIZATION 4"/>
    <property type="match status" value="1"/>
</dbReference>
<evidence type="ECO:0000313" key="3">
    <source>
        <dbReference type="Proteomes" id="UP000006671"/>
    </source>
</evidence>
<proteinExistence type="predicted"/>
<name>D2UZ40_NAEGR</name>
<dbReference type="GeneID" id="8852715"/>
<organism evidence="3">
    <name type="scientific">Naegleria gruberi</name>
    <name type="common">Amoeba</name>
    <dbReference type="NCBI Taxonomy" id="5762"/>
    <lineage>
        <taxon>Eukaryota</taxon>
        <taxon>Discoba</taxon>
        <taxon>Heterolobosea</taxon>
        <taxon>Tetramitia</taxon>
        <taxon>Eutetramitia</taxon>
        <taxon>Vahlkampfiidae</taxon>
        <taxon>Naegleria</taxon>
    </lineage>
</organism>